<protein>
    <recommendedName>
        <fullName evidence="4">ISKra4 family transposase</fullName>
    </recommendedName>
</protein>
<dbReference type="AlphaFoldDB" id="A0A7V9AC61"/>
<feature type="region of interest" description="Disordered" evidence="1">
    <location>
        <begin position="218"/>
        <end position="237"/>
    </location>
</feature>
<feature type="region of interest" description="Disordered" evidence="1">
    <location>
        <begin position="139"/>
        <end position="168"/>
    </location>
</feature>
<feature type="region of interest" description="Disordered" evidence="1">
    <location>
        <begin position="265"/>
        <end position="288"/>
    </location>
</feature>
<proteinExistence type="predicted"/>
<name>A0A7V9AC61_9BACT</name>
<dbReference type="Proteomes" id="UP000542342">
    <property type="component" value="Unassembled WGS sequence"/>
</dbReference>
<organism evidence="2 3">
    <name type="scientific">Thermogemmata fonticola</name>
    <dbReference type="NCBI Taxonomy" id="2755323"/>
    <lineage>
        <taxon>Bacteria</taxon>
        <taxon>Pseudomonadati</taxon>
        <taxon>Planctomycetota</taxon>
        <taxon>Planctomycetia</taxon>
        <taxon>Gemmatales</taxon>
        <taxon>Gemmataceae</taxon>
        <taxon>Thermogemmata</taxon>
    </lineage>
</organism>
<evidence type="ECO:0000313" key="2">
    <source>
        <dbReference type="EMBL" id="MBA2226674.1"/>
    </source>
</evidence>
<sequence>MRRKPLFPPPTDASGKRLRQKGRQSFTVLTVNGRVRLKRIRWQSSTGAQTPIDRWLDVAEATISQGVRELVCRLNAGSSSFAAAAENLRRAAQLRLSRETLRQVVEQEGRQVLAAQKSGALTPGWSAADCVVTEPAATSTVNAPTASASTVTATPANASTASASTVTATPAATSTASASTVTATPANASTVTATPANASTANASTVTAMPANASTVTATPANASKASSSASPSKSSASARAKTRVYFGCDGVMVPLVTDAEKRKRRATIKHKRKLRGKKAKPLPPLRPGADQAFKEFKLVVYYDDTRRHRLVEGTQGDHEAAGRLMRRQAVRLRLDLADEKIGIVDGAPWIRKQVARQNLPLDALGLDFYHLAEHVHAARRVVFGEEDEDGQRWASELLHTFKHEGYEAAWAKLLDWRGRLRGAKRQAADALLGYVGERREMIRYPEFVAKGWQLGSGPTESCCKTLTARLKGRGRRWDARNAEAVMALEALKQSGQWQAYWLIQAKIPA</sequence>
<evidence type="ECO:0008006" key="4">
    <source>
        <dbReference type="Google" id="ProtNLM"/>
    </source>
</evidence>
<reference evidence="2 3" key="1">
    <citation type="submission" date="2020-07" db="EMBL/GenBank/DDBJ databases">
        <title>Thermogemmata thermophila gen. nov., sp. nov., a novel moderate thermophilic planctomycete from a Kamchatka hot spring.</title>
        <authorList>
            <person name="Elcheninov A.G."/>
            <person name="Podosokorskaya O.A."/>
            <person name="Kovaleva O.L."/>
            <person name="Novikov A."/>
            <person name="Bonch-Osmolovskaya E.A."/>
            <person name="Toshchakov S.V."/>
            <person name="Kublanov I.V."/>
        </authorList>
    </citation>
    <scope>NUCLEOTIDE SEQUENCE [LARGE SCALE GENOMIC DNA]</scope>
    <source>
        <strain evidence="2 3">2918</strain>
    </source>
</reference>
<feature type="compositionally biased region" description="Basic residues" evidence="1">
    <location>
        <begin position="265"/>
        <end position="281"/>
    </location>
</feature>
<dbReference type="RefSeq" id="WP_194538119.1">
    <property type="nucleotide sequence ID" value="NZ_JACEFB010000007.1"/>
</dbReference>
<evidence type="ECO:0000256" key="1">
    <source>
        <dbReference type="SAM" id="MobiDB-lite"/>
    </source>
</evidence>
<evidence type="ECO:0000313" key="3">
    <source>
        <dbReference type="Proteomes" id="UP000542342"/>
    </source>
</evidence>
<gene>
    <name evidence="2" type="ORF">H0921_10925</name>
</gene>
<comment type="caution">
    <text evidence="2">The sequence shown here is derived from an EMBL/GenBank/DDBJ whole genome shotgun (WGS) entry which is preliminary data.</text>
</comment>
<keyword evidence="3" id="KW-1185">Reference proteome</keyword>
<dbReference type="EMBL" id="JACEFB010000007">
    <property type="protein sequence ID" value="MBA2226674.1"/>
    <property type="molecule type" value="Genomic_DNA"/>
</dbReference>
<accession>A0A7V9AC61</accession>